<name>A2G331_TRIV3</name>
<evidence type="ECO:0000256" key="1">
    <source>
        <dbReference type="SAM" id="Phobius"/>
    </source>
</evidence>
<sequence length="364" mass="41281">MTKSTAYDLPESVWQKWAGPEYDGIRQAVLVFGGHIRKEAVITSFAEVSFAFQEGETTNTVKGVLYLTTRRIVFLPKNTIPHPQLIQAQFSNLRCLSGNRNDLMISISDTSSAAANFKFPTVKALYQCFNSLRKLCEAIRADEEAYRKATYDLATAQNLDETPFASIECDLSEVDNSAKLEVNAPQKIVKAEEADDPRAEPVIELLSPVQKIGEKFNQTNFDIHIKLRILFIVSLVSFLLKFIPFFPLTALVIIGIQIISAWINIKKDRTDDDDYVDADAQWKGHPVEGTYKVLKFFNEWFMWQDPRKSASLFQASFLVFVSWAILPTKIYVTVVFLAFSVFLVKPLLHRSVIGHIVTGFWFST</sequence>
<evidence type="ECO:0000313" key="2">
    <source>
        <dbReference type="EMBL" id="EAX88442.1"/>
    </source>
</evidence>
<evidence type="ECO:0000313" key="3">
    <source>
        <dbReference type="Proteomes" id="UP000001542"/>
    </source>
</evidence>
<reference evidence="2" key="2">
    <citation type="journal article" date="2007" name="Science">
        <title>Draft genome sequence of the sexually transmitted pathogen Trichomonas vaginalis.</title>
        <authorList>
            <person name="Carlton J.M."/>
            <person name="Hirt R.P."/>
            <person name="Silva J.C."/>
            <person name="Delcher A.L."/>
            <person name="Schatz M."/>
            <person name="Zhao Q."/>
            <person name="Wortman J.R."/>
            <person name="Bidwell S.L."/>
            <person name="Alsmark U.C.M."/>
            <person name="Besteiro S."/>
            <person name="Sicheritz-Ponten T."/>
            <person name="Noel C.J."/>
            <person name="Dacks J.B."/>
            <person name="Foster P.G."/>
            <person name="Simillion C."/>
            <person name="Van de Peer Y."/>
            <person name="Miranda-Saavedra D."/>
            <person name="Barton G.J."/>
            <person name="Westrop G.D."/>
            <person name="Mueller S."/>
            <person name="Dessi D."/>
            <person name="Fiori P.L."/>
            <person name="Ren Q."/>
            <person name="Paulsen I."/>
            <person name="Zhang H."/>
            <person name="Bastida-Corcuera F.D."/>
            <person name="Simoes-Barbosa A."/>
            <person name="Brown M.T."/>
            <person name="Hayes R.D."/>
            <person name="Mukherjee M."/>
            <person name="Okumura C.Y."/>
            <person name="Schneider R."/>
            <person name="Smith A.J."/>
            <person name="Vanacova S."/>
            <person name="Villalvazo M."/>
            <person name="Haas B.J."/>
            <person name="Pertea M."/>
            <person name="Feldblyum T.V."/>
            <person name="Utterback T.R."/>
            <person name="Shu C.L."/>
            <person name="Osoegawa K."/>
            <person name="de Jong P.J."/>
            <person name="Hrdy I."/>
            <person name="Horvathova L."/>
            <person name="Zubacova Z."/>
            <person name="Dolezal P."/>
            <person name="Malik S.B."/>
            <person name="Logsdon J.M. Jr."/>
            <person name="Henze K."/>
            <person name="Gupta A."/>
            <person name="Wang C.C."/>
            <person name="Dunne R.L."/>
            <person name="Upcroft J.A."/>
            <person name="Upcroft P."/>
            <person name="White O."/>
            <person name="Salzberg S.L."/>
            <person name="Tang P."/>
            <person name="Chiu C.-H."/>
            <person name="Lee Y.-S."/>
            <person name="Embley T.M."/>
            <person name="Coombs G.H."/>
            <person name="Mottram J.C."/>
            <person name="Tachezy J."/>
            <person name="Fraser-Liggett C.M."/>
            <person name="Johnson P.J."/>
        </authorList>
    </citation>
    <scope>NUCLEOTIDE SEQUENCE [LARGE SCALE GENOMIC DNA]</scope>
    <source>
        <strain evidence="2">G3</strain>
    </source>
</reference>
<dbReference type="Proteomes" id="UP000001542">
    <property type="component" value="Unassembled WGS sequence"/>
</dbReference>
<organism evidence="2 3">
    <name type="scientific">Trichomonas vaginalis (strain ATCC PRA-98 / G3)</name>
    <dbReference type="NCBI Taxonomy" id="412133"/>
    <lineage>
        <taxon>Eukaryota</taxon>
        <taxon>Metamonada</taxon>
        <taxon>Parabasalia</taxon>
        <taxon>Trichomonadida</taxon>
        <taxon>Trichomonadidae</taxon>
        <taxon>Trichomonas</taxon>
    </lineage>
</organism>
<accession>A2G331</accession>
<reference evidence="2" key="1">
    <citation type="submission" date="2006-10" db="EMBL/GenBank/DDBJ databases">
        <authorList>
            <person name="Amadeo P."/>
            <person name="Zhao Q."/>
            <person name="Wortman J."/>
            <person name="Fraser-Liggett C."/>
            <person name="Carlton J."/>
        </authorList>
    </citation>
    <scope>NUCLEOTIDE SEQUENCE</scope>
    <source>
        <strain evidence="2">G3</strain>
    </source>
</reference>
<dbReference type="VEuPathDB" id="TrichDB:TVAGG3_0409910"/>
<dbReference type="VEuPathDB" id="TrichDB:TVAG_099340"/>
<dbReference type="AlphaFoldDB" id="A2G331"/>
<keyword evidence="3" id="KW-1185">Reference proteome</keyword>
<proteinExistence type="predicted"/>
<protein>
    <recommendedName>
        <fullName evidence="4">GRAM domain-containing protein</fullName>
    </recommendedName>
</protein>
<keyword evidence="1" id="KW-0472">Membrane</keyword>
<feature type="transmembrane region" description="Helical" evidence="1">
    <location>
        <begin position="317"/>
        <end position="344"/>
    </location>
</feature>
<evidence type="ECO:0008006" key="4">
    <source>
        <dbReference type="Google" id="ProtNLM"/>
    </source>
</evidence>
<dbReference type="OrthoDB" id="10432535at2759"/>
<gene>
    <name evidence="2" type="ORF">TVAG_099340</name>
</gene>
<keyword evidence="1" id="KW-0812">Transmembrane</keyword>
<dbReference type="InParanoid" id="A2G331"/>
<dbReference type="EMBL" id="DS114309">
    <property type="protein sequence ID" value="EAX88442.1"/>
    <property type="molecule type" value="Genomic_DNA"/>
</dbReference>
<dbReference type="KEGG" id="tva:4746101"/>
<feature type="transmembrane region" description="Helical" evidence="1">
    <location>
        <begin position="229"/>
        <end position="259"/>
    </location>
</feature>
<dbReference type="RefSeq" id="XP_001301372.1">
    <property type="nucleotide sequence ID" value="XM_001301371.1"/>
</dbReference>
<keyword evidence="1" id="KW-1133">Transmembrane helix</keyword>